<dbReference type="RefSeq" id="WP_113965641.1">
    <property type="nucleotide sequence ID" value="NZ_JAWVXR010000001.1"/>
</dbReference>
<accession>A0A368P8F9</accession>
<evidence type="ECO:0000313" key="3">
    <source>
        <dbReference type="Proteomes" id="UP000252249"/>
    </source>
</evidence>
<dbReference type="OrthoDB" id="604691at2"/>
<keyword evidence="3" id="KW-1185">Reference proteome</keyword>
<keyword evidence="1" id="KW-0732">Signal</keyword>
<evidence type="ECO:0000256" key="1">
    <source>
        <dbReference type="SAM" id="SignalP"/>
    </source>
</evidence>
<name>A0A368P8F9_9FLAO</name>
<organism evidence="2 3">
    <name type="scientific">Oceanihabitans sediminis</name>
    <dbReference type="NCBI Taxonomy" id="1812012"/>
    <lineage>
        <taxon>Bacteria</taxon>
        <taxon>Pseudomonadati</taxon>
        <taxon>Bacteroidota</taxon>
        <taxon>Flavobacteriia</taxon>
        <taxon>Flavobacteriales</taxon>
        <taxon>Flavobacteriaceae</taxon>
        <taxon>Oceanihabitans</taxon>
    </lineage>
</organism>
<feature type="signal peptide" evidence="1">
    <location>
        <begin position="1"/>
        <end position="19"/>
    </location>
</feature>
<gene>
    <name evidence="2" type="ORF">DU428_01515</name>
</gene>
<sequence length="427" mass="49151">MKKFCFSFLLCISFFLSKAQTPIANDSLQVKIVKKDSIKRKAFVQQLGNGFFPTKYIDIDLKYLVKYNQYEGFRNGIGGQTNNTFSENVRFNTYVVYGFGDQKFKYSIGGGVKLKDKTNTWLNVSYTDDLSETGSSTFLTDSRFFQLFEPRLLNINLFHKHITKAISLEHQLTPSLIGETEVAISNVNTTYDYQFVVNGKSFNEIHLSTSKTAVQWSPFSKFETVDNKFKILKDGYPKFTLQYTKSFNGVFKGNFNFSKVDFRTIFKKEFANDAFSLLTVTAGLASGETPLTHLYHAYPNNINKETVMQRFSVAGVTSFETMFFNEFFSDRITTFQLKHHLSPFKISRRFKPELVLITRFAIGDMSHIDRHQQISFNTLDKGYTESGIEINKLVFGFGLSFTYRYGAYHLTNIEDNMALKFTFNVTL</sequence>
<dbReference type="EMBL" id="QPIG01000001">
    <property type="protein sequence ID" value="RCU58089.1"/>
    <property type="molecule type" value="Genomic_DNA"/>
</dbReference>
<dbReference type="Proteomes" id="UP000252249">
    <property type="component" value="Unassembled WGS sequence"/>
</dbReference>
<evidence type="ECO:0008006" key="4">
    <source>
        <dbReference type="Google" id="ProtNLM"/>
    </source>
</evidence>
<proteinExistence type="predicted"/>
<reference evidence="2 3" key="1">
    <citation type="submission" date="2018-07" db="EMBL/GenBank/DDBJ databases">
        <title>Oceanihabitans testaceum sp. nov., isolated from marine sediment.</title>
        <authorList>
            <person name="Li C.-M."/>
        </authorList>
    </citation>
    <scope>NUCLEOTIDE SEQUENCE [LARGE SCALE GENOMIC DNA]</scope>
    <source>
        <strain evidence="2 3">S9-10</strain>
    </source>
</reference>
<evidence type="ECO:0000313" key="2">
    <source>
        <dbReference type="EMBL" id="RCU58089.1"/>
    </source>
</evidence>
<dbReference type="AlphaFoldDB" id="A0A368P8F9"/>
<feature type="chain" id="PRO_5016850985" description="DUF5723 domain-containing protein" evidence="1">
    <location>
        <begin position="20"/>
        <end position="427"/>
    </location>
</feature>
<protein>
    <recommendedName>
        <fullName evidence="4">DUF5723 domain-containing protein</fullName>
    </recommendedName>
</protein>
<comment type="caution">
    <text evidence="2">The sequence shown here is derived from an EMBL/GenBank/DDBJ whole genome shotgun (WGS) entry which is preliminary data.</text>
</comment>